<evidence type="ECO:0000256" key="2">
    <source>
        <dbReference type="SAM" id="MobiDB-lite"/>
    </source>
</evidence>
<keyword evidence="4" id="KW-1185">Reference proteome</keyword>
<evidence type="ECO:0000313" key="3">
    <source>
        <dbReference type="EMBL" id="KAJ4444220.1"/>
    </source>
</evidence>
<dbReference type="PANTHER" id="PTHR47027:SF20">
    <property type="entry name" value="REVERSE TRANSCRIPTASE-LIKE PROTEIN WITH RNA-DIRECTED DNA POLYMERASE DOMAIN"/>
    <property type="match status" value="1"/>
</dbReference>
<gene>
    <name evidence="3" type="ORF">ANN_06011</name>
</gene>
<feature type="region of interest" description="Disordered" evidence="2">
    <location>
        <begin position="753"/>
        <end position="784"/>
    </location>
</feature>
<reference evidence="3 4" key="1">
    <citation type="journal article" date="2022" name="Allergy">
        <title>Genome assembly and annotation of Periplaneta americana reveal a comprehensive cockroach allergen profile.</title>
        <authorList>
            <person name="Wang L."/>
            <person name="Xiong Q."/>
            <person name="Saelim N."/>
            <person name="Wang L."/>
            <person name="Nong W."/>
            <person name="Wan A.T."/>
            <person name="Shi M."/>
            <person name="Liu X."/>
            <person name="Cao Q."/>
            <person name="Hui J.H.L."/>
            <person name="Sookrung N."/>
            <person name="Leung T.F."/>
            <person name="Tungtrongchitr A."/>
            <person name="Tsui S.K.W."/>
        </authorList>
    </citation>
    <scope>NUCLEOTIDE SEQUENCE [LARGE SCALE GENOMIC DNA]</scope>
    <source>
        <strain evidence="3">PWHHKU_190912</strain>
    </source>
</reference>
<accession>A0ABQ8TCF9</accession>
<sequence>MLGENTQTVRENTEILLEASKAIGLEVNPEKTKYMIMSRDGNIVRNGNINIGDLSFEEVEKFKYLGATVTNINDTREEIKRRINMGNACYYSVEKLFSSSLLSKNLKVRIYKTVILPVLLYGCETWTLTLREEHRLRVFENKVLRKIFGAKRDEVTGEWRKLHNTELHALYSSPDIIRNLKSRRLRWAGHVARMGESRNAYRVIVGRPEGKRPLGRPRRRWEDNIKMDLREVGYDDRDWLNLAQDRDRWRAYVRAAMNLRVMSRNQFYGSNEGGEKYGDWTQKLRWLFNDAVSTTRLFSVDGIGYSEMVFGEMRPRIRHRLPDIRLAVGENLGKKHEQREENWDLMSVIQMYAFDKTFYGEASSDSPKVKKKIVSNFRIVKMLHPLNALHAVPVPTVMTRQRNLLPDETGLLFLYYRYGFVYLCVYQGQITVEKQSEAISMSTAKEWLSKKMPRKGRRFFPKKKETSDISTNLQDSAASTTLQESFTSSRNSIQIKQKVFYNSKRDEVNKDLTGVTEMDQSASNVSREKISNTIDLTYQNPNNKELFATDPSDARIIIPGIPDFKLKPPQRALDTASQYNEPYNNYDTQVRMQAQHQNACMHPSHQLFKGPSVLPPNRTPCIQYPEHVQNKQQIQFPGAFPIPQSPAHFPLDQFGRPQIPLQYNSNHIAQYNPQPQFNGGANYDQKNWQGEWFMQISHKDLTELQASTHQLQNQLKFLELKIQSIMQMNTPSLALPNDIRPVLDRVMPISQQQNSNIDRKNKYAPHIPAPNSKRHTGHDYHSSLNKKNQNRFTIEQEPQSNQNQRQSYGTQYAAGKPIQVDSKATQDPLFTFDFDSISNEDSKSPTLKDIIINLGSPFLQQEYGQKQS</sequence>
<dbReference type="Proteomes" id="UP001148838">
    <property type="component" value="Unassembled WGS sequence"/>
</dbReference>
<organism evidence="3 4">
    <name type="scientific">Periplaneta americana</name>
    <name type="common">American cockroach</name>
    <name type="synonym">Blatta americana</name>
    <dbReference type="NCBI Taxonomy" id="6978"/>
    <lineage>
        <taxon>Eukaryota</taxon>
        <taxon>Metazoa</taxon>
        <taxon>Ecdysozoa</taxon>
        <taxon>Arthropoda</taxon>
        <taxon>Hexapoda</taxon>
        <taxon>Insecta</taxon>
        <taxon>Pterygota</taxon>
        <taxon>Neoptera</taxon>
        <taxon>Polyneoptera</taxon>
        <taxon>Dictyoptera</taxon>
        <taxon>Blattodea</taxon>
        <taxon>Blattoidea</taxon>
        <taxon>Blattidae</taxon>
        <taxon>Blattinae</taxon>
        <taxon>Periplaneta</taxon>
    </lineage>
</organism>
<name>A0ABQ8TCF9_PERAM</name>
<evidence type="ECO:0008006" key="5">
    <source>
        <dbReference type="Google" id="ProtNLM"/>
    </source>
</evidence>
<proteinExistence type="predicted"/>
<comment type="caution">
    <text evidence="3">The sequence shown here is derived from an EMBL/GenBank/DDBJ whole genome shotgun (WGS) entry which is preliminary data.</text>
</comment>
<keyword evidence="1" id="KW-0175">Coiled coil</keyword>
<protein>
    <recommendedName>
        <fullName evidence="5">Reverse transcriptase domain-containing protein</fullName>
    </recommendedName>
</protein>
<evidence type="ECO:0000313" key="4">
    <source>
        <dbReference type="Proteomes" id="UP001148838"/>
    </source>
</evidence>
<evidence type="ECO:0000256" key="1">
    <source>
        <dbReference type="SAM" id="Coils"/>
    </source>
</evidence>
<dbReference type="EMBL" id="JAJSOF020000011">
    <property type="protein sequence ID" value="KAJ4444220.1"/>
    <property type="molecule type" value="Genomic_DNA"/>
</dbReference>
<feature type="coiled-coil region" evidence="1">
    <location>
        <begin position="701"/>
        <end position="728"/>
    </location>
</feature>
<dbReference type="PANTHER" id="PTHR47027">
    <property type="entry name" value="REVERSE TRANSCRIPTASE DOMAIN-CONTAINING PROTEIN"/>
    <property type="match status" value="1"/>
</dbReference>